<dbReference type="Pfam" id="PF02515">
    <property type="entry name" value="CoA_transf_3"/>
    <property type="match status" value="1"/>
</dbReference>
<reference evidence="3" key="2">
    <citation type="submission" date="2014-09" db="EMBL/GenBank/DDBJ databases">
        <authorList>
            <consortium name="NBRP consortium"/>
            <person name="Sawabe T."/>
            <person name="Meirelles P."/>
            <person name="Nakanishi M."/>
            <person name="Sayaka M."/>
            <person name="Hattori M."/>
            <person name="Ohkuma M."/>
        </authorList>
    </citation>
    <scope>NUCLEOTIDE SEQUENCE [LARGE SCALE GENOMIC DNA]</scope>
    <source>
        <strain evidence="3">JCM 19239</strain>
    </source>
</reference>
<reference evidence="3" key="1">
    <citation type="submission" date="2014-09" db="EMBL/GenBank/DDBJ databases">
        <title>Vibrio variabilis JCM 19239. (C206) whole genome shotgun sequence.</title>
        <authorList>
            <person name="Sawabe T."/>
            <person name="Meirelles P."/>
            <person name="Nakanishi M."/>
            <person name="Sayaka M."/>
            <person name="Hattori M."/>
            <person name="Ohkuma M."/>
        </authorList>
    </citation>
    <scope>NUCLEOTIDE SEQUENCE [LARGE SCALE GENOMIC DNA]</scope>
    <source>
        <strain evidence="3">JCM 19239</strain>
    </source>
</reference>
<dbReference type="Proteomes" id="UP000029223">
    <property type="component" value="Unassembled WGS sequence"/>
</dbReference>
<evidence type="ECO:0000313" key="2">
    <source>
        <dbReference type="EMBL" id="GAL27829.1"/>
    </source>
</evidence>
<name>A0ABQ0JGF5_9VIBR</name>
<dbReference type="Gene3D" id="3.40.50.10540">
    <property type="entry name" value="Crotonobetainyl-coa:carnitine coa-transferase, domain 1"/>
    <property type="match status" value="1"/>
</dbReference>
<evidence type="ECO:0000256" key="1">
    <source>
        <dbReference type="ARBA" id="ARBA00022679"/>
    </source>
</evidence>
<proteinExistence type="predicted"/>
<dbReference type="InterPro" id="IPR003673">
    <property type="entry name" value="CoA-Trfase_fam_III"/>
</dbReference>
<dbReference type="PANTHER" id="PTHR48207:SF3">
    <property type="entry name" value="SUCCINATE--HYDROXYMETHYLGLUTARATE COA-TRANSFERASE"/>
    <property type="match status" value="1"/>
</dbReference>
<keyword evidence="1" id="KW-0808">Transferase</keyword>
<dbReference type="PANTHER" id="PTHR48207">
    <property type="entry name" value="SUCCINATE--HYDROXYMETHYLGLUTARATE COA-TRANSFERASE"/>
    <property type="match status" value="1"/>
</dbReference>
<protein>
    <submittedName>
        <fullName evidence="2">Probable racemase</fullName>
    </submittedName>
</protein>
<dbReference type="InterPro" id="IPR050483">
    <property type="entry name" value="CoA-transferase_III_domain"/>
</dbReference>
<organism evidence="2 3">
    <name type="scientific">Vibrio variabilis</name>
    <dbReference type="NCBI Taxonomy" id="990271"/>
    <lineage>
        <taxon>Bacteria</taxon>
        <taxon>Pseudomonadati</taxon>
        <taxon>Pseudomonadota</taxon>
        <taxon>Gammaproteobacteria</taxon>
        <taxon>Vibrionales</taxon>
        <taxon>Vibrionaceae</taxon>
        <taxon>Vibrio</taxon>
    </lineage>
</organism>
<evidence type="ECO:0000313" key="3">
    <source>
        <dbReference type="Proteomes" id="UP000029223"/>
    </source>
</evidence>
<sequence>MKLPLDGVTVLEFCECMAGPYAGLRLADLGARVIKIERPIIGDKTRRTQTLNMNAGDDSVLFHTVNRNKESFEANLNNANDLELVKKLISKVDVITHGFRFETMERLGLDYKTVSEINHASSMHRLLVMAPMARGWTNRAKTL</sequence>
<comment type="caution">
    <text evidence="2">The sequence shown here is derived from an EMBL/GenBank/DDBJ whole genome shotgun (WGS) entry which is preliminary data.</text>
</comment>
<gene>
    <name evidence="2" type="ORF">JCM19239_4794</name>
</gene>
<dbReference type="InterPro" id="IPR023606">
    <property type="entry name" value="CoA-Trfase_III_dom_1_sf"/>
</dbReference>
<keyword evidence="3" id="KW-1185">Reference proteome</keyword>
<dbReference type="EMBL" id="BBMS01000034">
    <property type="protein sequence ID" value="GAL27829.1"/>
    <property type="molecule type" value="Genomic_DNA"/>
</dbReference>
<dbReference type="SUPFAM" id="SSF89796">
    <property type="entry name" value="CoA-transferase family III (CaiB/BaiF)"/>
    <property type="match status" value="1"/>
</dbReference>
<accession>A0ABQ0JGF5</accession>